<accession>A0ABD6RRI3</accession>
<dbReference type="RefSeq" id="WP_085333589.1">
    <property type="nucleotide sequence ID" value="NZ_MWJJ01000002.1"/>
</dbReference>
<protein>
    <recommendedName>
        <fullName evidence="3">DUF3800 domain-containing protein</fullName>
    </recommendedName>
</protein>
<name>A0ABD6RRI3_CLOSG</name>
<organism evidence="1 2">
    <name type="scientific">Clostridium sporogenes</name>
    <dbReference type="NCBI Taxonomy" id="1509"/>
    <lineage>
        <taxon>Bacteria</taxon>
        <taxon>Bacillati</taxon>
        <taxon>Bacillota</taxon>
        <taxon>Clostridia</taxon>
        <taxon>Eubacteriales</taxon>
        <taxon>Clostridiaceae</taxon>
        <taxon>Clostridium</taxon>
    </lineage>
</organism>
<evidence type="ECO:0000313" key="1">
    <source>
        <dbReference type="EMBL" id="OSB16678.1"/>
    </source>
</evidence>
<dbReference type="Proteomes" id="UP000193911">
    <property type="component" value="Unassembled WGS sequence"/>
</dbReference>
<sequence length="229" mass="27546">MINIYCDESCHLEHDKQKSMVIGGVWCPIEQRKKITNDIYEIKEKFNINKYAEIKWTKVSNCNINYYKELIKYFFECEDLHFRAVVVKDKNKLNHEKYNQTHDEWYYKIYFDMLKTIIDPNENYNIYLDIKDTNSAEKVARLKEILCNNIYDFNFKIIRKVQNVRSEECTILQLADLIIGSICYLHRELNTSKSKLELIETIKNLSGYSLTKNTLYRENKFNLLIWDGK</sequence>
<dbReference type="InterPro" id="IPR024524">
    <property type="entry name" value="DUF3800"/>
</dbReference>
<proteinExistence type="predicted"/>
<comment type="caution">
    <text evidence="1">The sequence shown here is derived from an EMBL/GenBank/DDBJ whole genome shotgun (WGS) entry which is preliminary data.</text>
</comment>
<gene>
    <name evidence="1" type="ORF">B2H94_10820</name>
</gene>
<evidence type="ECO:0008006" key="3">
    <source>
        <dbReference type="Google" id="ProtNLM"/>
    </source>
</evidence>
<reference evidence="1 2" key="1">
    <citation type="submission" date="2017-02" db="EMBL/GenBank/DDBJ databases">
        <title>Differentiating clades of botulinum-neurotoxin-producing Clostridia with a simple, multiplex PCR assay.</title>
        <authorList>
            <person name="Williamson C.H.D."/>
            <person name="Vazquez A."/>
            <person name="Hill K."/>
            <person name="Smith T.J."/>
            <person name="Nottingham R."/>
            <person name="Stone N.E."/>
            <person name="Sobek C.J."/>
            <person name="Cocking J.H."/>
            <person name="Fernandez R.A."/>
            <person name="Caballero P.A."/>
            <person name="Leiser O.P."/>
            <person name="Keim P."/>
            <person name="Sahl J.W."/>
        </authorList>
    </citation>
    <scope>NUCLEOTIDE SEQUENCE [LARGE SCALE GENOMIC DNA]</scope>
    <source>
        <strain evidence="1 2">CLS_DGF_0088_06</strain>
    </source>
</reference>
<dbReference type="AlphaFoldDB" id="A0ABD6RRI3"/>
<evidence type="ECO:0000313" key="2">
    <source>
        <dbReference type="Proteomes" id="UP000193911"/>
    </source>
</evidence>
<dbReference type="Pfam" id="PF12686">
    <property type="entry name" value="DUF3800"/>
    <property type="match status" value="1"/>
</dbReference>
<dbReference type="EMBL" id="MWJJ01000002">
    <property type="protein sequence ID" value="OSB16678.1"/>
    <property type="molecule type" value="Genomic_DNA"/>
</dbReference>